<dbReference type="RefSeq" id="WP_211427826.1">
    <property type="nucleotide sequence ID" value="NZ_CP072648.1"/>
</dbReference>
<dbReference type="InterPro" id="IPR013325">
    <property type="entry name" value="RNA_pol_sigma_r2"/>
</dbReference>
<evidence type="ECO:0000259" key="7">
    <source>
        <dbReference type="Pfam" id="PF04542"/>
    </source>
</evidence>
<keyword evidence="10" id="KW-1185">Reference proteome</keyword>
<dbReference type="PANTHER" id="PTHR43133:SF8">
    <property type="entry name" value="RNA POLYMERASE SIGMA FACTOR HI_1459-RELATED"/>
    <property type="match status" value="1"/>
</dbReference>
<dbReference type="CDD" id="cd06171">
    <property type="entry name" value="Sigma70_r4"/>
    <property type="match status" value="1"/>
</dbReference>
<evidence type="ECO:0000313" key="10">
    <source>
        <dbReference type="Proteomes" id="UP000676506"/>
    </source>
</evidence>
<name>A0ABX8B8B8_9BACT</name>
<evidence type="ECO:0000256" key="5">
    <source>
        <dbReference type="ARBA" id="ARBA00023163"/>
    </source>
</evidence>
<evidence type="ECO:0000256" key="3">
    <source>
        <dbReference type="ARBA" id="ARBA00023082"/>
    </source>
</evidence>
<organism evidence="9 10">
    <name type="scientific">Chloracidobacterium validum</name>
    <dbReference type="NCBI Taxonomy" id="2821543"/>
    <lineage>
        <taxon>Bacteria</taxon>
        <taxon>Pseudomonadati</taxon>
        <taxon>Acidobacteriota</taxon>
        <taxon>Terriglobia</taxon>
        <taxon>Terriglobales</taxon>
        <taxon>Acidobacteriaceae</taxon>
        <taxon>Chloracidobacterium</taxon>
    </lineage>
</organism>
<accession>A0ABX8B8B8</accession>
<keyword evidence="4" id="KW-0238">DNA-binding</keyword>
<dbReference type="Gene3D" id="1.10.1740.10">
    <property type="match status" value="1"/>
</dbReference>
<dbReference type="InterPro" id="IPR007627">
    <property type="entry name" value="RNA_pol_sigma70_r2"/>
</dbReference>
<dbReference type="InterPro" id="IPR039425">
    <property type="entry name" value="RNA_pol_sigma-70-like"/>
</dbReference>
<keyword evidence="5" id="KW-0804">Transcription</keyword>
<feature type="domain" description="RNA polymerase sigma factor 70 region 4 type 2" evidence="8">
    <location>
        <begin position="177"/>
        <end position="228"/>
    </location>
</feature>
<dbReference type="InterPro" id="IPR013249">
    <property type="entry name" value="RNA_pol_sigma70_r4_t2"/>
</dbReference>
<dbReference type="Gene3D" id="1.10.10.10">
    <property type="entry name" value="Winged helix-like DNA-binding domain superfamily/Winged helix DNA-binding domain"/>
    <property type="match status" value="1"/>
</dbReference>
<dbReference type="Pfam" id="PF08281">
    <property type="entry name" value="Sigma70_r4_2"/>
    <property type="match status" value="1"/>
</dbReference>
<keyword evidence="3" id="KW-0731">Sigma factor</keyword>
<feature type="region of interest" description="Disordered" evidence="6">
    <location>
        <begin position="1"/>
        <end position="28"/>
    </location>
</feature>
<dbReference type="InterPro" id="IPR013324">
    <property type="entry name" value="RNA_pol_sigma_r3/r4-like"/>
</dbReference>
<protein>
    <submittedName>
        <fullName evidence="9">Sigma-70 family RNA polymerase sigma factor</fullName>
    </submittedName>
</protein>
<dbReference type="Pfam" id="PF04542">
    <property type="entry name" value="Sigma70_r2"/>
    <property type="match status" value="1"/>
</dbReference>
<feature type="domain" description="RNA polymerase sigma-70 region 2" evidence="7">
    <location>
        <begin position="75"/>
        <end position="143"/>
    </location>
</feature>
<evidence type="ECO:0000313" key="9">
    <source>
        <dbReference type="EMBL" id="QUW01934.1"/>
    </source>
</evidence>
<reference evidence="9 10" key="1">
    <citation type="submission" date="2021-03" db="EMBL/GenBank/DDBJ databases">
        <title>Genomic and phenotypic characterization of Chloracidobacterium isolates provides evidence for multiple species.</title>
        <authorList>
            <person name="Saini M.K."/>
            <person name="Costas A.M.G."/>
            <person name="Tank M."/>
            <person name="Bryant D.A."/>
        </authorList>
    </citation>
    <scope>NUCLEOTIDE SEQUENCE [LARGE SCALE GENOMIC DNA]</scope>
    <source>
        <strain evidence="9 10">BV2-C</strain>
    </source>
</reference>
<evidence type="ECO:0000259" key="8">
    <source>
        <dbReference type="Pfam" id="PF08281"/>
    </source>
</evidence>
<feature type="compositionally biased region" description="Low complexity" evidence="6">
    <location>
        <begin position="8"/>
        <end position="19"/>
    </location>
</feature>
<proteinExistence type="inferred from homology"/>
<dbReference type="SUPFAM" id="SSF88946">
    <property type="entry name" value="Sigma2 domain of RNA polymerase sigma factors"/>
    <property type="match status" value="1"/>
</dbReference>
<dbReference type="EMBL" id="CP072648">
    <property type="protein sequence ID" value="QUW01934.1"/>
    <property type="molecule type" value="Genomic_DNA"/>
</dbReference>
<dbReference type="SUPFAM" id="SSF88659">
    <property type="entry name" value="Sigma3 and sigma4 domains of RNA polymerase sigma factors"/>
    <property type="match status" value="1"/>
</dbReference>
<sequence>MASSDTTPALPSSALPSAAVDTPDALKDLPAEQHAAIAELEEISQSPGDTSRDRAADIELVDRCRAGEAAAWEHLVRQYSRRVYHLAYKFVGRHEQAEDLTQEVFLKIYRSLDQYNPDVGDLPNWLLRLARNLIIDDYRRRQRQPVDGSEDIEVHVHHLRSSTDHPHRHIERKEQSLQIMQAIEKLSPDLRQCVIMRDIEEMTYQEIVEKLQIPEGTVKSRINRGRIELARILRRMKVIGT</sequence>
<dbReference type="InterPro" id="IPR014284">
    <property type="entry name" value="RNA_pol_sigma-70_dom"/>
</dbReference>
<keyword evidence="2" id="KW-0805">Transcription regulation</keyword>
<dbReference type="NCBIfam" id="TIGR02937">
    <property type="entry name" value="sigma70-ECF"/>
    <property type="match status" value="1"/>
</dbReference>
<comment type="similarity">
    <text evidence="1">Belongs to the sigma-70 factor family. ECF subfamily.</text>
</comment>
<evidence type="ECO:0000256" key="4">
    <source>
        <dbReference type="ARBA" id="ARBA00023125"/>
    </source>
</evidence>
<evidence type="ECO:0000256" key="6">
    <source>
        <dbReference type="SAM" id="MobiDB-lite"/>
    </source>
</evidence>
<dbReference type="InterPro" id="IPR036388">
    <property type="entry name" value="WH-like_DNA-bd_sf"/>
</dbReference>
<evidence type="ECO:0000256" key="2">
    <source>
        <dbReference type="ARBA" id="ARBA00023015"/>
    </source>
</evidence>
<dbReference type="PANTHER" id="PTHR43133">
    <property type="entry name" value="RNA POLYMERASE ECF-TYPE SIGMA FACTO"/>
    <property type="match status" value="1"/>
</dbReference>
<dbReference type="Proteomes" id="UP000676506">
    <property type="component" value="Chromosome 1"/>
</dbReference>
<evidence type="ECO:0000256" key="1">
    <source>
        <dbReference type="ARBA" id="ARBA00010641"/>
    </source>
</evidence>
<gene>
    <name evidence="9" type="ORF">J8C06_06010</name>
</gene>